<protein>
    <recommendedName>
        <fullName evidence="1">T2SS protein K first SAM-like domain-containing protein</fullName>
    </recommendedName>
</protein>
<dbReference type="Proteomes" id="UP000626370">
    <property type="component" value="Unassembled WGS sequence"/>
</dbReference>
<dbReference type="EMBL" id="BNAH01000002">
    <property type="protein sequence ID" value="GHE80618.1"/>
    <property type="molecule type" value="Genomic_DNA"/>
</dbReference>
<name>A0ABQ3IHI9_9GAMM</name>
<feature type="domain" description="T2SS protein K first SAM-like" evidence="1">
    <location>
        <begin position="125"/>
        <end position="194"/>
    </location>
</feature>
<dbReference type="InterPro" id="IPR038072">
    <property type="entry name" value="GspK_central_sf"/>
</dbReference>
<dbReference type="SUPFAM" id="SSF158544">
    <property type="entry name" value="GspK insert domain-like"/>
    <property type="match status" value="1"/>
</dbReference>
<evidence type="ECO:0000259" key="1">
    <source>
        <dbReference type="Pfam" id="PF21687"/>
    </source>
</evidence>
<dbReference type="RefSeq" id="WP_189376596.1">
    <property type="nucleotide sequence ID" value="NZ_BNAH01000002.1"/>
</dbReference>
<reference evidence="3" key="1">
    <citation type="journal article" date="2019" name="Int. J. Syst. Evol. Microbiol.">
        <title>The Global Catalogue of Microorganisms (GCM) 10K type strain sequencing project: providing services to taxonomists for standard genome sequencing and annotation.</title>
        <authorList>
            <consortium name="The Broad Institute Genomics Platform"/>
            <consortium name="The Broad Institute Genome Sequencing Center for Infectious Disease"/>
            <person name="Wu L."/>
            <person name="Ma J."/>
        </authorList>
    </citation>
    <scope>NUCLEOTIDE SEQUENCE [LARGE SCALE GENOMIC DNA]</scope>
    <source>
        <strain evidence="3">CGMCC 1.15922</strain>
    </source>
</reference>
<evidence type="ECO:0000313" key="3">
    <source>
        <dbReference type="Proteomes" id="UP000626370"/>
    </source>
</evidence>
<dbReference type="Gene3D" id="1.10.40.60">
    <property type="entry name" value="EpsJ-like"/>
    <property type="match status" value="1"/>
</dbReference>
<gene>
    <name evidence="2" type="ORF">GCM10011501_05710</name>
</gene>
<sequence length="293" mass="33419">MNNLSRFNGAALIIVLLISIALASVSALLIVKTKAHTSRIKIAKNFLQAERNVISDLSRFIFEVHSTPYFIMGDSVVAPPFTSSLPKTANLFGRPFEFGDSVLQVQDGGGLLYLIPFNKVRITNYLSLQKWPADQIRNFLDGYADWVDKDDFTHLNGAESREYQVEGFPFNNKLQSKKELALLINVEQKLLQSLVNDENVILYNPGRDNYDYSPESLLSLNIQAHEVNKFSEARDNWLTTNAINPIENYSSLYWIINVTSSYGDAKSSRMFHLIRRFGDTRPFIVNNWQERVN</sequence>
<accession>A0ABQ3IHI9</accession>
<organism evidence="2 3">
    <name type="scientific">Thalassotalea profundi</name>
    <dbReference type="NCBI Taxonomy" id="2036687"/>
    <lineage>
        <taxon>Bacteria</taxon>
        <taxon>Pseudomonadati</taxon>
        <taxon>Pseudomonadota</taxon>
        <taxon>Gammaproteobacteria</taxon>
        <taxon>Alteromonadales</taxon>
        <taxon>Colwelliaceae</taxon>
        <taxon>Thalassotalea</taxon>
    </lineage>
</organism>
<evidence type="ECO:0000313" key="2">
    <source>
        <dbReference type="EMBL" id="GHE80618.1"/>
    </source>
</evidence>
<keyword evidence="3" id="KW-1185">Reference proteome</keyword>
<dbReference type="Pfam" id="PF21687">
    <property type="entry name" value="T2SSK_1st"/>
    <property type="match status" value="1"/>
</dbReference>
<dbReference type="InterPro" id="IPR049031">
    <property type="entry name" value="T2SSK_SAM-like_1st"/>
</dbReference>
<proteinExistence type="predicted"/>
<comment type="caution">
    <text evidence="2">The sequence shown here is derived from an EMBL/GenBank/DDBJ whole genome shotgun (WGS) entry which is preliminary data.</text>
</comment>